<comment type="subcellular location">
    <subcellularLocation>
        <location evidence="2">Membrane</location>
        <topology evidence="2">Multi-pass membrane protein</topology>
    </subcellularLocation>
</comment>
<feature type="domain" description="HAMP" evidence="15">
    <location>
        <begin position="219"/>
        <end position="273"/>
    </location>
</feature>
<dbReference type="Pfam" id="PF00672">
    <property type="entry name" value="HAMP"/>
    <property type="match status" value="1"/>
</dbReference>
<dbReference type="Gene3D" id="6.10.340.10">
    <property type="match status" value="1"/>
</dbReference>
<keyword evidence="5" id="KW-0597">Phosphoprotein</keyword>
<sequence>MSQNKPELAAETTAKKRRRLSVKWKWALGTATGVFIIFIVFSWLLYSGLSGVLLSQERSHVNSTLTTVQSRLDNLQGHFNKTTVASELQPTLDQPSGSVSGETNIYSSNLITDLSRDSTVVTVYNAQKEEVFSSRSKQFKTGKLTHKRHLSRVNKDGFSGLVGRAPIYTSNSHKLLGYVQVTNSLQEYKSAQQRFAMILLVLLISAVFVAAVFSYLLSAYLLRPIDDLNATMRAVRSDPQSEERVPETRRNDELSDLTTLFNDMLDQMQRYIDQQQQFVEDVSHELRTPVAVIQGHIEMLQRWGKDDPEVLNESLSAAMQETKRMQSLVSEMLDLTRAEQIEITLNHETTDVKEVVNQVFNDFKMIHPDFMFILDDDVEKHAYSQIYRNHLEQVLIILLDNAVKYSVKRKEIHMSLSEGGHTVEIAVQDFGEGISQENMNRVFNRFYRVDKARSRNKGGNGLGLSIAQRLIEAYHGKIAIESAVGHGSIFQIALPLISETEKQQLDIAKEEGPKPKTTPLTTNLGANPTADESRSDEEQSTSQSDAGTGIPGVYRASDDPSTHDTDNDDGQH</sequence>
<dbReference type="SUPFAM" id="SSF55874">
    <property type="entry name" value="ATPase domain of HSP90 chaperone/DNA topoisomerase II/histidine kinase"/>
    <property type="match status" value="1"/>
</dbReference>
<gene>
    <name evidence="16" type="ORF">FC82_GL000237</name>
</gene>
<dbReference type="Pfam" id="PF02518">
    <property type="entry name" value="HATPase_c"/>
    <property type="match status" value="1"/>
</dbReference>
<dbReference type="CDD" id="cd06225">
    <property type="entry name" value="HAMP"/>
    <property type="match status" value="1"/>
</dbReference>
<name>A0A0R2B4V8_SECCO</name>
<dbReference type="FunFam" id="3.30.565.10:FF:000006">
    <property type="entry name" value="Sensor histidine kinase WalK"/>
    <property type="match status" value="1"/>
</dbReference>
<dbReference type="Gene3D" id="3.30.565.10">
    <property type="entry name" value="Histidine kinase-like ATPase, C-terminal domain"/>
    <property type="match status" value="1"/>
</dbReference>
<feature type="compositionally biased region" description="Low complexity" evidence="12">
    <location>
        <begin position="515"/>
        <end position="525"/>
    </location>
</feature>
<keyword evidence="10" id="KW-0902">Two-component regulatory system</keyword>
<evidence type="ECO:0000256" key="6">
    <source>
        <dbReference type="ARBA" id="ARBA00022679"/>
    </source>
</evidence>
<evidence type="ECO:0000259" key="15">
    <source>
        <dbReference type="PROSITE" id="PS50885"/>
    </source>
</evidence>
<dbReference type="InterPro" id="IPR003661">
    <property type="entry name" value="HisK_dim/P_dom"/>
</dbReference>
<dbReference type="InterPro" id="IPR050398">
    <property type="entry name" value="HssS/ArlS-like"/>
</dbReference>
<dbReference type="InterPro" id="IPR005467">
    <property type="entry name" value="His_kinase_dom"/>
</dbReference>
<dbReference type="SMART" id="SM00387">
    <property type="entry name" value="HATPase_c"/>
    <property type="match status" value="1"/>
</dbReference>
<comment type="caution">
    <text evidence="16">The sequence shown here is derived from an EMBL/GenBank/DDBJ whole genome shotgun (WGS) entry which is preliminary data.</text>
</comment>
<feature type="region of interest" description="Disordered" evidence="12">
    <location>
        <begin position="509"/>
        <end position="572"/>
    </location>
</feature>
<evidence type="ECO:0000256" key="2">
    <source>
        <dbReference type="ARBA" id="ARBA00004141"/>
    </source>
</evidence>
<dbReference type="GO" id="GO:0016020">
    <property type="term" value="C:membrane"/>
    <property type="evidence" value="ECO:0007669"/>
    <property type="project" value="UniProtKB-SubCell"/>
</dbReference>
<dbReference type="Pfam" id="PF18719">
    <property type="entry name" value="ArlS_N"/>
    <property type="match status" value="1"/>
</dbReference>
<dbReference type="SMART" id="SM00388">
    <property type="entry name" value="HisKA"/>
    <property type="match status" value="1"/>
</dbReference>
<dbReference type="InterPro" id="IPR041610">
    <property type="entry name" value="ArlS_N"/>
</dbReference>
<dbReference type="EC" id="2.7.13.3" evidence="3"/>
<dbReference type="AlphaFoldDB" id="A0A0R2B4V8"/>
<dbReference type="CDD" id="cd00082">
    <property type="entry name" value="HisKA"/>
    <property type="match status" value="1"/>
</dbReference>
<keyword evidence="7 13" id="KW-0812">Transmembrane</keyword>
<dbReference type="SUPFAM" id="SSF158472">
    <property type="entry name" value="HAMP domain-like"/>
    <property type="match status" value="1"/>
</dbReference>
<dbReference type="PANTHER" id="PTHR45528:SF12">
    <property type="entry name" value="SENSOR HISTIDINE KINASE ARSS"/>
    <property type="match status" value="1"/>
</dbReference>
<dbReference type="FunFam" id="1.10.287.130:FF:000001">
    <property type="entry name" value="Two-component sensor histidine kinase"/>
    <property type="match status" value="1"/>
</dbReference>
<feature type="transmembrane region" description="Helical" evidence="13">
    <location>
        <begin position="26"/>
        <end position="46"/>
    </location>
</feature>
<evidence type="ECO:0000256" key="9">
    <source>
        <dbReference type="ARBA" id="ARBA00022989"/>
    </source>
</evidence>
<evidence type="ECO:0000313" key="16">
    <source>
        <dbReference type="EMBL" id="KRM74367.1"/>
    </source>
</evidence>
<organism evidence="16 17">
    <name type="scientific">Secundilactobacillus collinoides DSM 20515 = JCM 1123</name>
    <dbReference type="NCBI Taxonomy" id="1423733"/>
    <lineage>
        <taxon>Bacteria</taxon>
        <taxon>Bacillati</taxon>
        <taxon>Bacillota</taxon>
        <taxon>Bacilli</taxon>
        <taxon>Lactobacillales</taxon>
        <taxon>Lactobacillaceae</taxon>
        <taxon>Secundilactobacillus</taxon>
    </lineage>
</organism>
<evidence type="ECO:0000256" key="13">
    <source>
        <dbReference type="SAM" id="Phobius"/>
    </source>
</evidence>
<keyword evidence="11 13" id="KW-0472">Membrane</keyword>
<comment type="catalytic activity">
    <reaction evidence="1">
        <text>ATP + protein L-histidine = ADP + protein N-phospho-L-histidine.</text>
        <dbReference type="EC" id="2.7.13.3"/>
    </reaction>
</comment>
<evidence type="ECO:0000256" key="7">
    <source>
        <dbReference type="ARBA" id="ARBA00022692"/>
    </source>
</evidence>
<evidence type="ECO:0000256" key="3">
    <source>
        <dbReference type="ARBA" id="ARBA00012438"/>
    </source>
</evidence>
<dbReference type="SMART" id="SM00304">
    <property type="entry name" value="HAMP"/>
    <property type="match status" value="1"/>
</dbReference>
<feature type="compositionally biased region" description="Basic and acidic residues" evidence="12">
    <location>
        <begin position="556"/>
        <end position="572"/>
    </location>
</feature>
<evidence type="ECO:0000256" key="5">
    <source>
        <dbReference type="ARBA" id="ARBA00022553"/>
    </source>
</evidence>
<evidence type="ECO:0000256" key="11">
    <source>
        <dbReference type="ARBA" id="ARBA00023136"/>
    </source>
</evidence>
<dbReference type="PROSITE" id="PS50109">
    <property type="entry name" value="HIS_KIN"/>
    <property type="match status" value="1"/>
</dbReference>
<reference evidence="16 17" key="1">
    <citation type="journal article" date="2015" name="Genome Announc.">
        <title>Expanding the biotechnology potential of lactobacilli through comparative genomics of 213 strains and associated genera.</title>
        <authorList>
            <person name="Sun Z."/>
            <person name="Harris H.M."/>
            <person name="McCann A."/>
            <person name="Guo C."/>
            <person name="Argimon S."/>
            <person name="Zhang W."/>
            <person name="Yang X."/>
            <person name="Jeffery I.B."/>
            <person name="Cooney J.C."/>
            <person name="Kagawa T.F."/>
            <person name="Liu W."/>
            <person name="Song Y."/>
            <person name="Salvetti E."/>
            <person name="Wrobel A."/>
            <person name="Rasinkangas P."/>
            <person name="Parkhill J."/>
            <person name="Rea M.C."/>
            <person name="O'Sullivan O."/>
            <person name="Ritari J."/>
            <person name="Douillard F.P."/>
            <person name="Paul Ross R."/>
            <person name="Yang R."/>
            <person name="Briner A.E."/>
            <person name="Felis G.E."/>
            <person name="de Vos W.M."/>
            <person name="Barrangou R."/>
            <person name="Klaenhammer T.R."/>
            <person name="Caufield P.W."/>
            <person name="Cui Y."/>
            <person name="Zhang H."/>
            <person name="O'Toole P.W."/>
        </authorList>
    </citation>
    <scope>NUCLEOTIDE SEQUENCE [LARGE SCALE GENOMIC DNA]</scope>
    <source>
        <strain evidence="16 17">DSM 20515</strain>
    </source>
</reference>
<dbReference type="Gene3D" id="1.10.287.130">
    <property type="match status" value="1"/>
</dbReference>
<dbReference type="PANTHER" id="PTHR45528">
    <property type="entry name" value="SENSOR HISTIDINE KINASE CPXA"/>
    <property type="match status" value="1"/>
</dbReference>
<dbReference type="RefSeq" id="WP_082620376.1">
    <property type="nucleotide sequence ID" value="NZ_AYYR01000083.1"/>
</dbReference>
<evidence type="ECO:0000256" key="8">
    <source>
        <dbReference type="ARBA" id="ARBA00022777"/>
    </source>
</evidence>
<accession>A0A0R2B4V8</accession>
<evidence type="ECO:0000256" key="1">
    <source>
        <dbReference type="ARBA" id="ARBA00000085"/>
    </source>
</evidence>
<dbReference type="InterPro" id="IPR003660">
    <property type="entry name" value="HAMP_dom"/>
</dbReference>
<evidence type="ECO:0000256" key="10">
    <source>
        <dbReference type="ARBA" id="ARBA00023012"/>
    </source>
</evidence>
<dbReference type="Pfam" id="PF00512">
    <property type="entry name" value="HisKA"/>
    <property type="match status" value="1"/>
</dbReference>
<dbReference type="PATRIC" id="fig|1423733.4.peg.255"/>
<keyword evidence="8 16" id="KW-0418">Kinase</keyword>
<protein>
    <recommendedName>
        <fullName evidence="4">Signal transduction histidine-protein kinase ArlS</fullName>
        <ecNumber evidence="3">2.7.13.3</ecNumber>
    </recommendedName>
</protein>
<keyword evidence="6" id="KW-0808">Transferase</keyword>
<keyword evidence="9 13" id="KW-1133">Transmembrane helix</keyword>
<dbReference type="SUPFAM" id="SSF47384">
    <property type="entry name" value="Homodimeric domain of signal transducing histidine kinase"/>
    <property type="match status" value="1"/>
</dbReference>
<proteinExistence type="predicted"/>
<dbReference type="EMBL" id="AYYR01000083">
    <property type="protein sequence ID" value="KRM74367.1"/>
    <property type="molecule type" value="Genomic_DNA"/>
</dbReference>
<dbReference type="PRINTS" id="PR00344">
    <property type="entry name" value="BCTRLSENSOR"/>
</dbReference>
<dbReference type="PROSITE" id="PS50885">
    <property type="entry name" value="HAMP"/>
    <property type="match status" value="1"/>
</dbReference>
<dbReference type="InterPro" id="IPR036890">
    <property type="entry name" value="HATPase_C_sf"/>
</dbReference>
<dbReference type="GO" id="GO:0000155">
    <property type="term" value="F:phosphorelay sensor kinase activity"/>
    <property type="evidence" value="ECO:0007669"/>
    <property type="project" value="InterPro"/>
</dbReference>
<evidence type="ECO:0000256" key="12">
    <source>
        <dbReference type="SAM" id="MobiDB-lite"/>
    </source>
</evidence>
<feature type="domain" description="Histidine kinase" evidence="14">
    <location>
        <begin position="281"/>
        <end position="498"/>
    </location>
</feature>
<evidence type="ECO:0000256" key="4">
    <source>
        <dbReference type="ARBA" id="ARBA00015735"/>
    </source>
</evidence>
<evidence type="ECO:0000259" key="14">
    <source>
        <dbReference type="PROSITE" id="PS50109"/>
    </source>
</evidence>
<evidence type="ECO:0000313" key="17">
    <source>
        <dbReference type="Proteomes" id="UP000051845"/>
    </source>
</evidence>
<dbReference type="InterPro" id="IPR003594">
    <property type="entry name" value="HATPase_dom"/>
</dbReference>
<dbReference type="InterPro" id="IPR004358">
    <property type="entry name" value="Sig_transdc_His_kin-like_C"/>
</dbReference>
<dbReference type="InterPro" id="IPR036097">
    <property type="entry name" value="HisK_dim/P_sf"/>
</dbReference>
<feature type="transmembrane region" description="Helical" evidence="13">
    <location>
        <begin position="195"/>
        <end position="222"/>
    </location>
</feature>
<dbReference type="Proteomes" id="UP000051845">
    <property type="component" value="Unassembled WGS sequence"/>
</dbReference>